<gene>
    <name evidence="2" type="ORF">RRG08_031123</name>
</gene>
<feature type="compositionally biased region" description="Basic and acidic residues" evidence="1">
    <location>
        <begin position="102"/>
        <end position="111"/>
    </location>
</feature>
<keyword evidence="3" id="KW-1185">Reference proteome</keyword>
<protein>
    <submittedName>
        <fullName evidence="2">Uncharacterized protein</fullName>
    </submittedName>
</protein>
<dbReference type="Proteomes" id="UP001283361">
    <property type="component" value="Unassembled WGS sequence"/>
</dbReference>
<comment type="caution">
    <text evidence="2">The sequence shown here is derived from an EMBL/GenBank/DDBJ whole genome shotgun (WGS) entry which is preliminary data.</text>
</comment>
<dbReference type="AlphaFoldDB" id="A0AAE1DF72"/>
<evidence type="ECO:0000313" key="2">
    <source>
        <dbReference type="EMBL" id="KAK3768331.1"/>
    </source>
</evidence>
<dbReference type="EMBL" id="JAWDGP010004062">
    <property type="protein sequence ID" value="KAK3768331.1"/>
    <property type="molecule type" value="Genomic_DNA"/>
</dbReference>
<reference evidence="2" key="1">
    <citation type="journal article" date="2023" name="G3 (Bethesda)">
        <title>A reference genome for the long-term kleptoplast-retaining sea slug Elysia crispata morphotype clarki.</title>
        <authorList>
            <person name="Eastman K.E."/>
            <person name="Pendleton A.L."/>
            <person name="Shaikh M.A."/>
            <person name="Suttiyut T."/>
            <person name="Ogas R."/>
            <person name="Tomko P."/>
            <person name="Gavelis G."/>
            <person name="Widhalm J.R."/>
            <person name="Wisecaver J.H."/>
        </authorList>
    </citation>
    <scope>NUCLEOTIDE SEQUENCE</scope>
    <source>
        <strain evidence="2">ECLA1</strain>
    </source>
</reference>
<organism evidence="2 3">
    <name type="scientific">Elysia crispata</name>
    <name type="common">lettuce slug</name>
    <dbReference type="NCBI Taxonomy" id="231223"/>
    <lineage>
        <taxon>Eukaryota</taxon>
        <taxon>Metazoa</taxon>
        <taxon>Spiralia</taxon>
        <taxon>Lophotrochozoa</taxon>
        <taxon>Mollusca</taxon>
        <taxon>Gastropoda</taxon>
        <taxon>Heterobranchia</taxon>
        <taxon>Euthyneura</taxon>
        <taxon>Panpulmonata</taxon>
        <taxon>Sacoglossa</taxon>
        <taxon>Placobranchoidea</taxon>
        <taxon>Plakobranchidae</taxon>
        <taxon>Elysia</taxon>
    </lineage>
</organism>
<sequence>MQTEENHSTILLIFRIVRLEFWRPREAFLKPSIDSPRFEVKSRLYMFFTGSKKDGGMKLIEQATIFKCKSLREGRLVKKSSGKLDWNEQKLPTPDIKLMYERFDRDEKPGPSERGYPSNHRYSNVGT</sequence>
<evidence type="ECO:0000256" key="1">
    <source>
        <dbReference type="SAM" id="MobiDB-lite"/>
    </source>
</evidence>
<feature type="region of interest" description="Disordered" evidence="1">
    <location>
        <begin position="102"/>
        <end position="127"/>
    </location>
</feature>
<proteinExistence type="predicted"/>
<accession>A0AAE1DF72</accession>
<evidence type="ECO:0000313" key="3">
    <source>
        <dbReference type="Proteomes" id="UP001283361"/>
    </source>
</evidence>
<name>A0AAE1DF72_9GAST</name>